<evidence type="ECO:0000256" key="2">
    <source>
        <dbReference type="SAM" id="SignalP"/>
    </source>
</evidence>
<dbReference type="InterPro" id="IPR007433">
    <property type="entry name" value="DUF481"/>
</dbReference>
<dbReference type="AlphaFoldDB" id="A0A9W6IQC6"/>
<evidence type="ECO:0000256" key="1">
    <source>
        <dbReference type="SAM" id="MobiDB-lite"/>
    </source>
</evidence>
<reference evidence="3" key="2">
    <citation type="submission" date="2023-01" db="EMBL/GenBank/DDBJ databases">
        <authorList>
            <person name="Sun Q."/>
            <person name="Evtushenko L."/>
        </authorList>
    </citation>
    <scope>NUCLEOTIDE SEQUENCE</scope>
    <source>
        <strain evidence="3">VKM B-1513</strain>
    </source>
</reference>
<protein>
    <recommendedName>
        <fullName evidence="5">Salt-induced outer membrane protein</fullName>
    </recommendedName>
</protein>
<feature type="signal peptide" evidence="2">
    <location>
        <begin position="1"/>
        <end position="22"/>
    </location>
</feature>
<reference evidence="3" key="1">
    <citation type="journal article" date="2014" name="Int. J. Syst. Evol. Microbiol.">
        <title>Complete genome sequence of Corynebacterium casei LMG S-19264T (=DSM 44701T), isolated from a smear-ripened cheese.</title>
        <authorList>
            <consortium name="US DOE Joint Genome Institute (JGI-PGF)"/>
            <person name="Walter F."/>
            <person name="Albersmeier A."/>
            <person name="Kalinowski J."/>
            <person name="Ruckert C."/>
        </authorList>
    </citation>
    <scope>NUCLEOTIDE SEQUENCE</scope>
    <source>
        <strain evidence="3">VKM B-1513</strain>
    </source>
</reference>
<feature type="chain" id="PRO_5040730310" description="Salt-induced outer membrane protein" evidence="2">
    <location>
        <begin position="23"/>
        <end position="370"/>
    </location>
</feature>
<dbReference type="SUPFAM" id="SSF103515">
    <property type="entry name" value="Autotransporter"/>
    <property type="match status" value="1"/>
</dbReference>
<dbReference type="Proteomes" id="UP001143486">
    <property type="component" value="Unassembled WGS sequence"/>
</dbReference>
<name>A0A9W6IQC6_9PROT</name>
<keyword evidence="4" id="KW-1185">Reference proteome</keyword>
<keyword evidence="2" id="KW-0732">Signal</keyword>
<dbReference type="EMBL" id="BSFE01000013">
    <property type="protein sequence ID" value="GLK53737.1"/>
    <property type="molecule type" value="Genomic_DNA"/>
</dbReference>
<dbReference type="InterPro" id="IPR036709">
    <property type="entry name" value="Autotransporte_beta_dom_sf"/>
</dbReference>
<comment type="caution">
    <text evidence="3">The sequence shown here is derived from an EMBL/GenBank/DDBJ whole genome shotgun (WGS) entry which is preliminary data.</text>
</comment>
<dbReference type="Pfam" id="PF04338">
    <property type="entry name" value="DUF481"/>
    <property type="match status" value="1"/>
</dbReference>
<feature type="region of interest" description="Disordered" evidence="1">
    <location>
        <begin position="110"/>
        <end position="139"/>
    </location>
</feature>
<accession>A0A9W6IQC6</accession>
<evidence type="ECO:0000313" key="3">
    <source>
        <dbReference type="EMBL" id="GLK53737.1"/>
    </source>
</evidence>
<proteinExistence type="predicted"/>
<dbReference type="RefSeq" id="WP_271188078.1">
    <property type="nucleotide sequence ID" value="NZ_BSFE01000013.1"/>
</dbReference>
<evidence type="ECO:0000313" key="4">
    <source>
        <dbReference type="Proteomes" id="UP001143486"/>
    </source>
</evidence>
<gene>
    <name evidence="3" type="ORF">GCM10017621_32450</name>
</gene>
<evidence type="ECO:0008006" key="5">
    <source>
        <dbReference type="Google" id="ProtNLM"/>
    </source>
</evidence>
<sequence>MRVRLTPLLGAAVMLCPSTAHAELSREYRALLAAADVRQDDEEFLATADLIATVTPGGRSDVRAAVAELLPRRLDVLRAWDQTARDTVPLEPEIVQAARRGTPQVTIVDAPDTDDETVAAPSGAGTTEHDSGTDTVEPGEVEAPRTAHWPGRMDWLHPYHWDGRAKAGLAVDSGNTDQTNYSMALEVSRPLNGGWGFDGKTEYFYTESDGNVTRDRWLVEARGERPTVDAWSFYLGSSYEQDRMSGFDYTAVLSAGATLHALDDDRTSWVLRAGPGARHRVPTDEGGVTQWVLELGSVYDFAVTETAQFSSETTLLAGPASRAEQRFKLTTAISEDWGLELGYRVKHEFDAQPGREETDSRLDFSIVHEF</sequence>
<organism evidence="3 4">
    <name type="scientific">Maricaulis virginensis</name>
    <dbReference type="NCBI Taxonomy" id="144022"/>
    <lineage>
        <taxon>Bacteria</taxon>
        <taxon>Pseudomonadati</taxon>
        <taxon>Pseudomonadota</taxon>
        <taxon>Alphaproteobacteria</taxon>
        <taxon>Maricaulales</taxon>
        <taxon>Maricaulaceae</taxon>
        <taxon>Maricaulis</taxon>
    </lineage>
</organism>